<evidence type="ECO:0000259" key="1">
    <source>
        <dbReference type="PROSITE" id="PS51186"/>
    </source>
</evidence>
<dbReference type="Gene3D" id="3.40.630.30">
    <property type="match status" value="1"/>
</dbReference>
<accession>A0A926EV96</accession>
<protein>
    <recommendedName>
        <fullName evidence="1">N-acetyltransferase domain-containing protein</fullName>
    </recommendedName>
</protein>
<dbReference type="SUPFAM" id="SSF55729">
    <property type="entry name" value="Acyl-CoA N-acyltransferases (Nat)"/>
    <property type="match status" value="1"/>
</dbReference>
<name>A0A926EV96_9FIRM</name>
<dbReference type="Proteomes" id="UP000601171">
    <property type="component" value="Unassembled WGS sequence"/>
</dbReference>
<dbReference type="InterPro" id="IPR016181">
    <property type="entry name" value="Acyl_CoA_acyltransferase"/>
</dbReference>
<dbReference type="EMBL" id="JACRTG010000008">
    <property type="protein sequence ID" value="MBC8587197.1"/>
    <property type="molecule type" value="Genomic_DNA"/>
</dbReference>
<reference evidence="2" key="1">
    <citation type="submission" date="2020-08" db="EMBL/GenBank/DDBJ databases">
        <title>Genome public.</title>
        <authorList>
            <person name="Liu C."/>
            <person name="Sun Q."/>
        </authorList>
    </citation>
    <scope>NUCLEOTIDE SEQUENCE</scope>
    <source>
        <strain evidence="2">BX21</strain>
    </source>
</reference>
<gene>
    <name evidence="2" type="ORF">H8707_02935</name>
</gene>
<comment type="caution">
    <text evidence="2">The sequence shown here is derived from an EMBL/GenBank/DDBJ whole genome shotgun (WGS) entry which is preliminary data.</text>
</comment>
<dbReference type="RefSeq" id="WP_262428668.1">
    <property type="nucleotide sequence ID" value="NZ_JACRTG010000008.1"/>
</dbReference>
<dbReference type="GO" id="GO:0016747">
    <property type="term" value="F:acyltransferase activity, transferring groups other than amino-acyl groups"/>
    <property type="evidence" value="ECO:0007669"/>
    <property type="project" value="InterPro"/>
</dbReference>
<keyword evidence="3" id="KW-1185">Reference proteome</keyword>
<dbReference type="InterPro" id="IPR000182">
    <property type="entry name" value="GNAT_dom"/>
</dbReference>
<sequence>MLLTTGYLIKDKYNTRKREEYTIELIPKANLNEVIDLQLEVYEGIDNKEILYLDSYDEMYEDLKNGAKVIGVRNNRGKLISYRYIGFPGKDSRNLGYDINLPKDELDSVVHLETTVVKPIYRGNNLQSLTLEIATELVKEEGYKHLLCTVSPYNFFSLYNVMKNGLKIKKLKKKYARTENEEGMWRFILHRDLKNPYSNPVDLVVSKWANLEKQKELIEDGYIGFEIFKDTRLLNYMKFEN</sequence>
<organism evidence="2 3">
    <name type="scientific">Paratissierella segnis</name>
    <dbReference type="NCBI Taxonomy" id="2763679"/>
    <lineage>
        <taxon>Bacteria</taxon>
        <taxon>Bacillati</taxon>
        <taxon>Bacillota</taxon>
        <taxon>Tissierellia</taxon>
        <taxon>Tissierellales</taxon>
        <taxon>Tissierellaceae</taxon>
        <taxon>Paratissierella</taxon>
    </lineage>
</organism>
<dbReference type="PROSITE" id="PS51186">
    <property type="entry name" value="GNAT"/>
    <property type="match status" value="1"/>
</dbReference>
<proteinExistence type="predicted"/>
<feature type="domain" description="N-acetyltransferase" evidence="1">
    <location>
        <begin position="21"/>
        <end position="194"/>
    </location>
</feature>
<evidence type="ECO:0000313" key="2">
    <source>
        <dbReference type="EMBL" id="MBC8587197.1"/>
    </source>
</evidence>
<evidence type="ECO:0000313" key="3">
    <source>
        <dbReference type="Proteomes" id="UP000601171"/>
    </source>
</evidence>
<dbReference type="AlphaFoldDB" id="A0A926EV96"/>